<comment type="caution">
    <text evidence="1">The sequence shown here is derived from an EMBL/GenBank/DDBJ whole genome shotgun (WGS) entry which is preliminary data.</text>
</comment>
<accession>A0A931CM85</accession>
<organism evidence="1 2">
    <name type="scientific">Actinoplanes aureus</name>
    <dbReference type="NCBI Taxonomy" id="2792083"/>
    <lineage>
        <taxon>Bacteria</taxon>
        <taxon>Bacillati</taxon>
        <taxon>Actinomycetota</taxon>
        <taxon>Actinomycetes</taxon>
        <taxon>Micromonosporales</taxon>
        <taxon>Micromonosporaceae</taxon>
        <taxon>Actinoplanes</taxon>
    </lineage>
</organism>
<gene>
    <name evidence="1" type="ORF">I4J89_39265</name>
</gene>
<dbReference type="InterPro" id="IPR016181">
    <property type="entry name" value="Acyl_CoA_acyltransferase"/>
</dbReference>
<keyword evidence="2" id="KW-1185">Reference proteome</keyword>
<dbReference type="EMBL" id="JADQTO010000027">
    <property type="protein sequence ID" value="MBG0567505.1"/>
    <property type="molecule type" value="Genomic_DNA"/>
</dbReference>
<evidence type="ECO:0000313" key="1">
    <source>
        <dbReference type="EMBL" id="MBG0567505.1"/>
    </source>
</evidence>
<protein>
    <submittedName>
        <fullName evidence="1">Uncharacterized protein</fullName>
    </submittedName>
</protein>
<dbReference type="RefSeq" id="WP_196419273.1">
    <property type="nucleotide sequence ID" value="NZ_JADQTO010000027.1"/>
</dbReference>
<proteinExistence type="predicted"/>
<dbReference type="Proteomes" id="UP000598146">
    <property type="component" value="Unassembled WGS sequence"/>
</dbReference>
<reference evidence="1" key="1">
    <citation type="submission" date="2020-11" db="EMBL/GenBank/DDBJ databases">
        <title>Isolation and identification of active actinomycetes.</title>
        <authorList>
            <person name="Sun X."/>
        </authorList>
    </citation>
    <scope>NUCLEOTIDE SEQUENCE</scope>
    <source>
        <strain evidence="1">NEAU-A11</strain>
    </source>
</reference>
<name>A0A931CM85_9ACTN</name>
<dbReference type="AlphaFoldDB" id="A0A931CM85"/>
<sequence>MRVEVLPELPADMLEEAWNWYRETFDELRYMAANRHLMFRDEFDYLMADKRADKYIALDAEGALVGMGVQTTDLDSVPLISPDYFEYHWPELFEQRRLFYVTFVGAKKSARGAGVFIALLRAMYGPIGEAKGRVFVDICSYNEERHALPRMIAMILGRVAGRAQPTRLDAQSFWMYEFPPAHMPIRDERRTGFRERKAGMMERRAHLRDPE</sequence>
<evidence type="ECO:0000313" key="2">
    <source>
        <dbReference type="Proteomes" id="UP000598146"/>
    </source>
</evidence>
<dbReference type="SUPFAM" id="SSF55729">
    <property type="entry name" value="Acyl-CoA N-acyltransferases (Nat)"/>
    <property type="match status" value="1"/>
</dbReference>